<dbReference type="AlphaFoldDB" id="A0A9W8ARX6"/>
<organism evidence="2 3">
    <name type="scientific">Dispira parvispora</name>
    <dbReference type="NCBI Taxonomy" id="1520584"/>
    <lineage>
        <taxon>Eukaryota</taxon>
        <taxon>Fungi</taxon>
        <taxon>Fungi incertae sedis</taxon>
        <taxon>Zoopagomycota</taxon>
        <taxon>Kickxellomycotina</taxon>
        <taxon>Dimargaritomycetes</taxon>
        <taxon>Dimargaritales</taxon>
        <taxon>Dimargaritaceae</taxon>
        <taxon>Dispira</taxon>
    </lineage>
</organism>
<gene>
    <name evidence="2" type="ORF">IWQ62_004399</name>
</gene>
<feature type="non-terminal residue" evidence="2">
    <location>
        <position position="1"/>
    </location>
</feature>
<keyword evidence="3" id="KW-1185">Reference proteome</keyword>
<evidence type="ECO:0000256" key="1">
    <source>
        <dbReference type="SAM" id="MobiDB-lite"/>
    </source>
</evidence>
<dbReference type="EMBL" id="JANBPY010001450">
    <property type="protein sequence ID" value="KAJ1959987.1"/>
    <property type="molecule type" value="Genomic_DNA"/>
</dbReference>
<feature type="compositionally biased region" description="Basic and acidic residues" evidence="1">
    <location>
        <begin position="1"/>
        <end position="11"/>
    </location>
</feature>
<feature type="region of interest" description="Disordered" evidence="1">
    <location>
        <begin position="1"/>
        <end position="59"/>
    </location>
</feature>
<proteinExistence type="predicted"/>
<sequence length="59" mass="6387">AEEKSQGKLHDSLLSQSDSECASEELSNKDMDPLVVHHPASDGEEPRGITEVRVTQAVV</sequence>
<dbReference type="Proteomes" id="UP001150925">
    <property type="component" value="Unassembled WGS sequence"/>
</dbReference>
<evidence type="ECO:0000313" key="3">
    <source>
        <dbReference type="Proteomes" id="UP001150925"/>
    </source>
</evidence>
<comment type="caution">
    <text evidence="2">The sequence shown here is derived from an EMBL/GenBank/DDBJ whole genome shotgun (WGS) entry which is preliminary data.</text>
</comment>
<name>A0A9W8ARX6_9FUNG</name>
<evidence type="ECO:0000313" key="2">
    <source>
        <dbReference type="EMBL" id="KAJ1959987.1"/>
    </source>
</evidence>
<feature type="compositionally biased region" description="Basic and acidic residues" evidence="1">
    <location>
        <begin position="39"/>
        <end position="50"/>
    </location>
</feature>
<accession>A0A9W8ARX6</accession>
<protein>
    <submittedName>
        <fullName evidence="2">Uncharacterized protein</fullName>
    </submittedName>
</protein>
<reference evidence="2" key="1">
    <citation type="submission" date="2022-07" db="EMBL/GenBank/DDBJ databases">
        <title>Phylogenomic reconstructions and comparative analyses of Kickxellomycotina fungi.</title>
        <authorList>
            <person name="Reynolds N.K."/>
            <person name="Stajich J.E."/>
            <person name="Barry K."/>
            <person name="Grigoriev I.V."/>
            <person name="Crous P."/>
            <person name="Smith M.E."/>
        </authorList>
    </citation>
    <scope>NUCLEOTIDE SEQUENCE</scope>
    <source>
        <strain evidence="2">RSA 1196</strain>
    </source>
</reference>